<comment type="caution">
    <text evidence="2">The sequence shown here is derived from an EMBL/GenBank/DDBJ whole genome shotgun (WGS) entry which is preliminary data.</text>
</comment>
<dbReference type="SMART" id="SM00225">
    <property type="entry name" value="BTB"/>
    <property type="match status" value="1"/>
</dbReference>
<dbReference type="PANTHER" id="PTHR11145:SF8">
    <property type="entry name" value="RE57120P"/>
    <property type="match status" value="1"/>
</dbReference>
<dbReference type="OrthoDB" id="2414723at2759"/>
<protein>
    <recommendedName>
        <fullName evidence="1">BTB domain-containing protein</fullName>
    </recommendedName>
</protein>
<dbReference type="InterPro" id="IPR000210">
    <property type="entry name" value="BTB/POZ_dom"/>
</dbReference>
<proteinExistence type="predicted"/>
<dbReference type="InterPro" id="IPR045068">
    <property type="entry name" value="BACURD1-3"/>
</dbReference>
<dbReference type="Pfam" id="PF02214">
    <property type="entry name" value="BTB_2"/>
    <property type="match status" value="1"/>
</dbReference>
<dbReference type="SUPFAM" id="SSF54695">
    <property type="entry name" value="POZ domain"/>
    <property type="match status" value="1"/>
</dbReference>
<gene>
    <name evidence="2" type="ORF">PGLA1383_LOCUS50272</name>
</gene>
<organism evidence="2 3">
    <name type="scientific">Polarella glacialis</name>
    <name type="common">Dinoflagellate</name>
    <dbReference type="NCBI Taxonomy" id="89957"/>
    <lineage>
        <taxon>Eukaryota</taxon>
        <taxon>Sar</taxon>
        <taxon>Alveolata</taxon>
        <taxon>Dinophyceae</taxon>
        <taxon>Suessiales</taxon>
        <taxon>Suessiaceae</taxon>
        <taxon>Polarella</taxon>
    </lineage>
</organism>
<dbReference type="PANTHER" id="PTHR11145">
    <property type="entry name" value="BTB/POZ DOMAIN-CONTAINING ADAPTER FOR CUL3-MEDIATED RHOA DEGRADATION PROTEIN FAMILY MEMBER"/>
    <property type="match status" value="1"/>
</dbReference>
<evidence type="ECO:0000259" key="1">
    <source>
        <dbReference type="PROSITE" id="PS50097"/>
    </source>
</evidence>
<accession>A0A813H9W8</accession>
<feature type="domain" description="BTB" evidence="1">
    <location>
        <begin position="102"/>
        <end position="167"/>
    </location>
</feature>
<reference evidence="2" key="1">
    <citation type="submission" date="2021-02" db="EMBL/GenBank/DDBJ databases">
        <authorList>
            <person name="Dougan E. K."/>
            <person name="Rhodes N."/>
            <person name="Thang M."/>
            <person name="Chan C."/>
        </authorList>
    </citation>
    <scope>NUCLEOTIDE SEQUENCE</scope>
</reference>
<dbReference type="Proteomes" id="UP000654075">
    <property type="component" value="Unassembled WGS sequence"/>
</dbReference>
<dbReference type="EMBL" id="CAJNNV010031091">
    <property type="protein sequence ID" value="CAE8634626.1"/>
    <property type="molecule type" value="Genomic_DNA"/>
</dbReference>
<dbReference type="InterPro" id="IPR003131">
    <property type="entry name" value="T1-type_BTB"/>
</dbReference>
<sequence length="272" mass="29503">MGEDAVPSLRSLLDACLASPAPALADSGVAVVRLRSSRRPRAVKRWLRDTSKQLEVQLGARFEAFFAAAATLFASSSGPALGPPEARAQRTWESVDGRELGPVVQLNVGGQRHVAARSTLEQSPYFRRLLEMKVLMDASGAVFIDRDGDAFAGILDWLRTRELVSSHRPCDSELLQLRLLKREADFFGLDGLIVAVDEAIAAATATVPPTEQKILSTFLFLESGVQGTPLKLVTELQNGWRVQQLSATCESGGDGGLYCTFVLERPHADGER</sequence>
<dbReference type="InterPro" id="IPR011333">
    <property type="entry name" value="SKP1/BTB/POZ_sf"/>
</dbReference>
<evidence type="ECO:0000313" key="2">
    <source>
        <dbReference type="EMBL" id="CAE8634626.1"/>
    </source>
</evidence>
<dbReference type="Gene3D" id="3.30.710.10">
    <property type="entry name" value="Potassium Channel Kv1.1, Chain A"/>
    <property type="match status" value="1"/>
</dbReference>
<name>A0A813H9W8_POLGL</name>
<evidence type="ECO:0000313" key="3">
    <source>
        <dbReference type="Proteomes" id="UP000654075"/>
    </source>
</evidence>
<dbReference type="AlphaFoldDB" id="A0A813H9W8"/>
<keyword evidence="3" id="KW-1185">Reference proteome</keyword>
<dbReference type="GO" id="GO:0051260">
    <property type="term" value="P:protein homooligomerization"/>
    <property type="evidence" value="ECO:0007669"/>
    <property type="project" value="InterPro"/>
</dbReference>
<dbReference type="PROSITE" id="PS50097">
    <property type="entry name" value="BTB"/>
    <property type="match status" value="1"/>
</dbReference>